<sequence length="162" mass="18467">MAEVAEVAQHSESPKTEIKDLAHDIESQIKGAMRSRVAYFQEQAEYSLSLSQINCSLTFEGVRRLLEKDLGLETYALDVHKRLIKQYLLEVFLDFHSLKKFNKCLNAMLIALILKKHAAMEVEDFRSISLVSGVYKIISKVLVNRLSLVIEQIISKSHNAFV</sequence>
<dbReference type="PANTHER" id="PTHR15410:SF2">
    <property type="entry name" value="HIRA-INTERACTING PROTEIN 3"/>
    <property type="match status" value="1"/>
</dbReference>
<proteinExistence type="predicted"/>
<reference evidence="1" key="2">
    <citation type="submission" date="2020-03" db="EMBL/GenBank/DDBJ databases">
        <title>Walnut 2.0.</title>
        <authorList>
            <person name="Marrano A."/>
            <person name="Britton M."/>
            <person name="Zimin A.V."/>
            <person name="Zaini P.A."/>
            <person name="Workman R."/>
            <person name="Puiu D."/>
            <person name="Bianco L."/>
            <person name="Allen B.J."/>
            <person name="Troggio M."/>
            <person name="Leslie C.A."/>
            <person name="Timp W."/>
            <person name="Dendekar A."/>
            <person name="Salzberg S.L."/>
            <person name="Neale D.B."/>
        </authorList>
    </citation>
    <scope>NUCLEOTIDE SEQUENCE</scope>
    <source>
        <tissue evidence="1">Leaves</tissue>
    </source>
</reference>
<dbReference type="Proteomes" id="UP000619265">
    <property type="component" value="Unassembled WGS sequence"/>
</dbReference>
<reference evidence="1" key="1">
    <citation type="submission" date="2015-10" db="EMBL/GenBank/DDBJ databases">
        <authorList>
            <person name="Martinez-Garcia P.J."/>
            <person name="Crepeau M.W."/>
            <person name="Puiu D."/>
            <person name="Gonzalez-Ibeas D."/>
            <person name="Whalen J."/>
            <person name="Stevens K."/>
            <person name="Paul R."/>
            <person name="Butterfield T."/>
            <person name="Britton M."/>
            <person name="Reagan R."/>
            <person name="Chakraborty S."/>
            <person name="Walawage S.L."/>
            <person name="Vasquez-Gross H.A."/>
            <person name="Cardeno C."/>
            <person name="Famula R."/>
            <person name="Pratt K."/>
            <person name="Kuruganti S."/>
            <person name="Aradhya M.K."/>
            <person name="Leslie C.A."/>
            <person name="Dandekar A.M."/>
            <person name="Salzberg S.L."/>
            <person name="Wegrzyn J.L."/>
            <person name="Langley C.H."/>
            <person name="Neale D.B."/>
        </authorList>
    </citation>
    <scope>NUCLEOTIDE SEQUENCE</scope>
    <source>
        <tissue evidence="1">Leaves</tissue>
    </source>
</reference>
<dbReference type="Gramene" id="Jr16_03620_p1">
    <property type="protein sequence ID" value="cds.Jr16_03620_p1"/>
    <property type="gene ID" value="Jr16_03620"/>
</dbReference>
<dbReference type="AlphaFoldDB" id="A0A833TSZ4"/>
<name>A0A833TSZ4_JUGRE</name>
<dbReference type="PANTHER" id="PTHR15410">
    <property type="entry name" value="HIRA-INTERACTING PROTEIN 3"/>
    <property type="match status" value="1"/>
</dbReference>
<organism evidence="1 2">
    <name type="scientific">Juglans regia</name>
    <name type="common">English walnut</name>
    <dbReference type="NCBI Taxonomy" id="51240"/>
    <lineage>
        <taxon>Eukaryota</taxon>
        <taxon>Viridiplantae</taxon>
        <taxon>Streptophyta</taxon>
        <taxon>Embryophyta</taxon>
        <taxon>Tracheophyta</taxon>
        <taxon>Spermatophyta</taxon>
        <taxon>Magnoliopsida</taxon>
        <taxon>eudicotyledons</taxon>
        <taxon>Gunneridae</taxon>
        <taxon>Pentapetalae</taxon>
        <taxon>rosids</taxon>
        <taxon>fabids</taxon>
        <taxon>Fagales</taxon>
        <taxon>Juglandaceae</taxon>
        <taxon>Juglans</taxon>
    </lineage>
</organism>
<gene>
    <name evidence="1" type="ORF">F2P56_035152</name>
</gene>
<comment type="caution">
    <text evidence="1">The sequence shown here is derived from an EMBL/GenBank/DDBJ whole genome shotgun (WGS) entry which is preliminary data.</text>
</comment>
<dbReference type="InterPro" id="IPR037647">
    <property type="entry name" value="HIRIP3"/>
</dbReference>
<dbReference type="EMBL" id="LIHL02000016">
    <property type="protein sequence ID" value="KAF5442503.1"/>
    <property type="molecule type" value="Genomic_DNA"/>
</dbReference>
<protein>
    <submittedName>
        <fullName evidence="1">Uncharacterized protein</fullName>
    </submittedName>
</protein>
<evidence type="ECO:0000313" key="1">
    <source>
        <dbReference type="EMBL" id="KAF5442503.1"/>
    </source>
</evidence>
<evidence type="ECO:0000313" key="2">
    <source>
        <dbReference type="Proteomes" id="UP000619265"/>
    </source>
</evidence>
<accession>A0A833TSZ4</accession>